<comment type="caution">
    <text evidence="8">The sequence shown here is derived from an EMBL/GenBank/DDBJ whole genome shotgun (WGS) entry which is preliminary data.</text>
</comment>
<dbReference type="EMBL" id="JAQHRD010000010">
    <property type="protein sequence ID" value="KAJ6437891.1"/>
    <property type="molecule type" value="Genomic_DNA"/>
</dbReference>
<feature type="compositionally biased region" description="Polar residues" evidence="5">
    <location>
        <begin position="676"/>
        <end position="700"/>
    </location>
</feature>
<feature type="binding site" evidence="4">
    <location>
        <position position="263"/>
    </location>
    <ligand>
        <name>ATP</name>
        <dbReference type="ChEBI" id="CHEBI:30616"/>
    </ligand>
</feature>
<evidence type="ECO:0000259" key="7">
    <source>
        <dbReference type="PROSITE" id="PS50011"/>
    </source>
</evidence>
<evidence type="ECO:0000256" key="5">
    <source>
        <dbReference type="SAM" id="MobiDB-lite"/>
    </source>
</evidence>
<dbReference type="InterPro" id="IPR053181">
    <property type="entry name" value="EcdB-like_regulator"/>
</dbReference>
<feature type="domain" description="FHA" evidence="6">
    <location>
        <begin position="83"/>
        <end position="134"/>
    </location>
</feature>
<dbReference type="CDD" id="cd00060">
    <property type="entry name" value="FHA"/>
    <property type="match status" value="1"/>
</dbReference>
<dbReference type="PROSITE" id="PS00108">
    <property type="entry name" value="PROTEIN_KINASE_ST"/>
    <property type="match status" value="1"/>
</dbReference>
<accession>A0AB34FHL0</accession>
<evidence type="ECO:0000256" key="3">
    <source>
        <dbReference type="ARBA" id="ARBA00022840"/>
    </source>
</evidence>
<dbReference type="PANTHER" id="PTHR47785">
    <property type="entry name" value="ZN(II)2CYS6 TRANSCRIPTION FACTOR (EUROFUNG)-RELATED-RELATED"/>
    <property type="match status" value="1"/>
</dbReference>
<feature type="region of interest" description="Disordered" evidence="5">
    <location>
        <begin position="668"/>
        <end position="702"/>
    </location>
</feature>
<protein>
    <submittedName>
        <fullName evidence="8">Golgi apparatus membrane protein tvp18</fullName>
    </submittedName>
</protein>
<dbReference type="InterPro" id="IPR008271">
    <property type="entry name" value="Ser/Thr_kinase_AS"/>
</dbReference>
<evidence type="ECO:0000313" key="8">
    <source>
        <dbReference type="EMBL" id="KAJ6437891.1"/>
    </source>
</evidence>
<dbReference type="InterPro" id="IPR011990">
    <property type="entry name" value="TPR-like_helical_dom_sf"/>
</dbReference>
<dbReference type="PANTHER" id="PTHR47785:SF4">
    <property type="entry name" value="ZN(II)2CYS6 TRANSCRIPTION FACTOR (EUROFUNG)"/>
    <property type="match status" value="1"/>
</dbReference>
<feature type="region of interest" description="Disordered" evidence="5">
    <location>
        <begin position="605"/>
        <end position="635"/>
    </location>
</feature>
<dbReference type="Gene3D" id="1.10.510.10">
    <property type="entry name" value="Transferase(Phosphotransferase) domain 1"/>
    <property type="match status" value="1"/>
</dbReference>
<dbReference type="PROSITE" id="PS00107">
    <property type="entry name" value="PROTEIN_KINASE_ATP"/>
    <property type="match status" value="1"/>
</dbReference>
<proteinExistence type="inferred from homology"/>
<dbReference type="AlphaFoldDB" id="A0AB34FHL0"/>
<dbReference type="SUPFAM" id="SSF49879">
    <property type="entry name" value="SMAD/FHA domain"/>
    <property type="match status" value="1"/>
</dbReference>
<comment type="similarity">
    <text evidence="1">Belongs to the protein kinase superfamily. CAMK Ser/Thr protein kinase family. CHEK2 subfamily.</text>
</comment>
<dbReference type="InterPro" id="IPR017441">
    <property type="entry name" value="Protein_kinase_ATP_BS"/>
</dbReference>
<feature type="domain" description="Protein kinase" evidence="7">
    <location>
        <begin position="225"/>
        <end position="496"/>
    </location>
</feature>
<dbReference type="InterPro" id="IPR008984">
    <property type="entry name" value="SMAD_FHA_dom_sf"/>
</dbReference>
<dbReference type="Gene3D" id="2.60.200.20">
    <property type="match status" value="1"/>
</dbReference>
<dbReference type="Proteomes" id="UP001163105">
    <property type="component" value="Unassembled WGS sequence"/>
</dbReference>
<dbReference type="SMART" id="SM00220">
    <property type="entry name" value="S_TKc"/>
    <property type="match status" value="1"/>
</dbReference>
<dbReference type="PROSITE" id="PS50011">
    <property type="entry name" value="PROTEIN_KINASE_DOM"/>
    <property type="match status" value="1"/>
</dbReference>
<keyword evidence="3 4" id="KW-0067">ATP-binding</keyword>
<evidence type="ECO:0000259" key="6">
    <source>
        <dbReference type="PROSITE" id="PS50006"/>
    </source>
</evidence>
<keyword evidence="2 4" id="KW-0547">Nucleotide-binding</keyword>
<dbReference type="InterPro" id="IPR011009">
    <property type="entry name" value="Kinase-like_dom_sf"/>
</dbReference>
<dbReference type="SUPFAM" id="SSF56112">
    <property type="entry name" value="Protein kinase-like (PK-like)"/>
    <property type="match status" value="1"/>
</dbReference>
<dbReference type="Pfam" id="PF00498">
    <property type="entry name" value="FHA"/>
    <property type="match status" value="1"/>
</dbReference>
<dbReference type="Gene3D" id="1.25.40.10">
    <property type="entry name" value="Tetratricopeptide repeat domain"/>
    <property type="match status" value="1"/>
</dbReference>
<evidence type="ECO:0000256" key="1">
    <source>
        <dbReference type="ARBA" id="ARBA00005575"/>
    </source>
</evidence>
<keyword evidence="9" id="KW-1185">Reference proteome</keyword>
<dbReference type="InterPro" id="IPR000719">
    <property type="entry name" value="Prot_kinase_dom"/>
</dbReference>
<dbReference type="GO" id="GO:0004672">
    <property type="term" value="F:protein kinase activity"/>
    <property type="evidence" value="ECO:0007669"/>
    <property type="project" value="InterPro"/>
</dbReference>
<evidence type="ECO:0000256" key="4">
    <source>
        <dbReference type="PROSITE-ProRule" id="PRU10141"/>
    </source>
</evidence>
<dbReference type="PROSITE" id="PS50006">
    <property type="entry name" value="FHA_DOMAIN"/>
    <property type="match status" value="1"/>
</dbReference>
<evidence type="ECO:0000313" key="9">
    <source>
        <dbReference type="Proteomes" id="UP001163105"/>
    </source>
</evidence>
<name>A0AB34FHL0_9HYPO</name>
<sequence length="1118" mass="124787">MEDTDLVARVFAVPHDKQHALRAIKASSLHVAPANCEEEDPAELGCHDRAATEPPEESNSPAHLNMSRLEIMFSDIPRTSHGIVFGCDPDSDVVLPNLKGISKHHFSLTFDDANRLIVRDWGSLLGTEVTYDNQGRGKRSNFRWIVGGDPNPEEKTSILITVHDTVEFQVVAARHNIESTDYIAKVHWFRQGTATAEDLFRDLGLPQRPDTELPTGAHTPGRGEIHLRKEIGEGSYGVVTHFWNVSNGSEYALKEPTAKAIRKRQVNDEAWRKEARIMSQISHPHVVRLLRATFEPQPRLFLAYAPGGSLEDQEFITADETITILQQCLSALTYLHESKPPIVHRDIKPGNILVQHRSPGNISVMFADFGVARDSSELSTICGSPLYLAPEVYLEWQSICYNTATRKKYTPAVDVWSLGVVVYELKCCLPRYKNSYRDDGTTWCDKIVKVFHEDFEKWPDALGQFLLNNMVVISPESRSSTREWVCRFKIGTKMYFKKSIAIPCTFERLIKRAAAKSSTEVLDPIVELEGSAIAGQWDFEATILGADHPDTLTSMANLASTFWNQGWWEEAEKLFVQVMETLLPTVQPKASNLGAFQTVGVRASAEKAAPKRKRSPDRENGADAITEPIRVGKPDRPDRSIHNALVLAILALGKLCLHRDIVPDVVHHPDEVPHDSQNTVLRSPTQAPSPGHMSPSQLSELASKEANRWPLGRRPSAPVLCGILYGDDSSENCELIPGLGYFALATDILGGYTCDYTDMKNVYANIFAGMYHGQLARPVESFAFIHAAGHKLQVIMRPYLSELRRTKEEGRLPTNTEHNRLALAFWTCLQLESDLLAGLPLPSSGLLSYEEEMPHPNLALLEGLDQHVLHGYLGQLNLRTNSNTLKPRFYEPDNGNSDKAVSLIANAAIRNHSVPAGFALKDELTAKTIISARLRENYWRSQIVMYRPAIRMILEANYRSTYHPRRSNSPDPPQFRAGIVCPTLIPSAKTPEDFDPDLIVLAKKGVKALVEGTRAYHGVGGERLLTGNVFGTAHAQWGNILILAAAYKDPTLHEFVGANILETLFKETIWFLRRCATATSALRLDLYILEGLHKDLFLPKESERQQTATKEGILPRVT</sequence>
<gene>
    <name evidence="8" type="ORF">O9K51_09719</name>
</gene>
<dbReference type="GO" id="GO:0005524">
    <property type="term" value="F:ATP binding"/>
    <property type="evidence" value="ECO:0007669"/>
    <property type="project" value="UniProtKB-UniRule"/>
</dbReference>
<dbReference type="Pfam" id="PF00069">
    <property type="entry name" value="Pkinase"/>
    <property type="match status" value="1"/>
</dbReference>
<evidence type="ECO:0000256" key="2">
    <source>
        <dbReference type="ARBA" id="ARBA00022741"/>
    </source>
</evidence>
<organism evidence="8 9">
    <name type="scientific">Purpureocillium lavendulum</name>
    <dbReference type="NCBI Taxonomy" id="1247861"/>
    <lineage>
        <taxon>Eukaryota</taxon>
        <taxon>Fungi</taxon>
        <taxon>Dikarya</taxon>
        <taxon>Ascomycota</taxon>
        <taxon>Pezizomycotina</taxon>
        <taxon>Sordariomycetes</taxon>
        <taxon>Hypocreomycetidae</taxon>
        <taxon>Hypocreales</taxon>
        <taxon>Ophiocordycipitaceae</taxon>
        <taxon>Purpureocillium</taxon>
    </lineage>
</organism>
<dbReference type="InterPro" id="IPR000253">
    <property type="entry name" value="FHA_dom"/>
</dbReference>
<reference evidence="8" key="1">
    <citation type="submission" date="2023-01" db="EMBL/GenBank/DDBJ databases">
        <title>The growth and conidiation of Purpureocillium lavendulum are regulated by nitrogen source and histone H3K14 acetylation.</title>
        <authorList>
            <person name="Tang P."/>
            <person name="Han J."/>
            <person name="Zhang C."/>
            <person name="Tang P."/>
            <person name="Qi F."/>
            <person name="Zhang K."/>
            <person name="Liang L."/>
        </authorList>
    </citation>
    <scope>NUCLEOTIDE SEQUENCE</scope>
    <source>
        <strain evidence="8">YMF1.00683</strain>
    </source>
</reference>